<evidence type="ECO:0000313" key="3">
    <source>
        <dbReference type="Proteomes" id="UP001291623"/>
    </source>
</evidence>
<name>A0AAE1UYL8_9SOLA</name>
<feature type="region of interest" description="Disordered" evidence="1">
    <location>
        <begin position="75"/>
        <end position="106"/>
    </location>
</feature>
<feature type="compositionally biased region" description="Polar residues" evidence="1">
    <location>
        <begin position="78"/>
        <end position="88"/>
    </location>
</feature>
<evidence type="ECO:0000256" key="1">
    <source>
        <dbReference type="SAM" id="MobiDB-lite"/>
    </source>
</evidence>
<proteinExistence type="predicted"/>
<gene>
    <name evidence="2" type="ORF">RND71_037190</name>
</gene>
<dbReference type="PANTHER" id="PTHR37611:SF4">
    <property type="entry name" value="OS06G0538400 PROTEIN"/>
    <property type="match status" value="1"/>
</dbReference>
<evidence type="ECO:0000313" key="2">
    <source>
        <dbReference type="EMBL" id="KAK4344096.1"/>
    </source>
</evidence>
<comment type="caution">
    <text evidence="2">The sequence shown here is derived from an EMBL/GenBank/DDBJ whole genome shotgun (WGS) entry which is preliminary data.</text>
</comment>
<accession>A0AAE1UYL8</accession>
<dbReference type="PANTHER" id="PTHR37611">
    <property type="entry name" value="VIRUS-SPECIFIC-SIGNALING-PATHWAY REGULATED PROTEIN-RELATED"/>
    <property type="match status" value="1"/>
</dbReference>
<dbReference type="EMBL" id="JAVYJV010000020">
    <property type="protein sequence ID" value="KAK4344096.1"/>
    <property type="molecule type" value="Genomic_DNA"/>
</dbReference>
<keyword evidence="3" id="KW-1185">Reference proteome</keyword>
<organism evidence="2 3">
    <name type="scientific">Anisodus tanguticus</name>
    <dbReference type="NCBI Taxonomy" id="243964"/>
    <lineage>
        <taxon>Eukaryota</taxon>
        <taxon>Viridiplantae</taxon>
        <taxon>Streptophyta</taxon>
        <taxon>Embryophyta</taxon>
        <taxon>Tracheophyta</taxon>
        <taxon>Spermatophyta</taxon>
        <taxon>Magnoliopsida</taxon>
        <taxon>eudicotyledons</taxon>
        <taxon>Gunneridae</taxon>
        <taxon>Pentapetalae</taxon>
        <taxon>asterids</taxon>
        <taxon>lamiids</taxon>
        <taxon>Solanales</taxon>
        <taxon>Solanaceae</taxon>
        <taxon>Solanoideae</taxon>
        <taxon>Hyoscyameae</taxon>
        <taxon>Anisodus</taxon>
    </lineage>
</organism>
<sequence length="168" mass="19187">MATLVPEVENWACINGCNNDLSNFDHSQIDCALLMSLLDDSQGLEYIDHDNERLTSVIRSLQAEIDEQHMINDHDSVQDSQGSNNGDDWQSREAGQRQISQDFPKSDDLDFNWMDIEMEIAPSSTSDDMNFWYLDTSYGHDHEVHDVYEYGYDAFPLEENSSALTTHG</sequence>
<dbReference type="AlphaFoldDB" id="A0AAE1UYL8"/>
<dbReference type="Proteomes" id="UP001291623">
    <property type="component" value="Unassembled WGS sequence"/>
</dbReference>
<reference evidence="2" key="1">
    <citation type="submission" date="2023-12" db="EMBL/GenBank/DDBJ databases">
        <title>Genome assembly of Anisodus tanguticus.</title>
        <authorList>
            <person name="Wang Y.-J."/>
        </authorList>
    </citation>
    <scope>NUCLEOTIDE SEQUENCE</scope>
    <source>
        <strain evidence="2">KB-2021</strain>
        <tissue evidence="2">Leaf</tissue>
    </source>
</reference>
<protein>
    <submittedName>
        <fullName evidence="2">Uncharacterized protein</fullName>
    </submittedName>
</protein>